<keyword evidence="2" id="KW-1185">Reference proteome</keyword>
<dbReference type="EMBL" id="JAHBAY010000002">
    <property type="protein sequence ID" value="MBT0768340.1"/>
    <property type="molecule type" value="Genomic_DNA"/>
</dbReference>
<name>A0ABS5TB99_9ACTN</name>
<dbReference type="Pfam" id="PF14085">
    <property type="entry name" value="DUF4265"/>
    <property type="match status" value="1"/>
</dbReference>
<accession>A0ABS5TB99</accession>
<reference evidence="1 2" key="1">
    <citation type="submission" date="2021-05" db="EMBL/GenBank/DDBJ databases">
        <title>Kineosporia and Streptomyces sp. nov. two new marine actinobacteria isolated from Coral.</title>
        <authorList>
            <person name="Buangrab K."/>
            <person name="Sutthacheep M."/>
            <person name="Yeemin T."/>
            <person name="Harunari E."/>
            <person name="Igarashi Y."/>
            <person name="Kanchanasin P."/>
            <person name="Tanasupawat S."/>
            <person name="Phongsopitanun W."/>
        </authorList>
    </citation>
    <scope>NUCLEOTIDE SEQUENCE [LARGE SCALE GENOMIC DNA]</scope>
    <source>
        <strain evidence="1 2">J2-2</strain>
    </source>
</reference>
<dbReference type="RefSeq" id="WP_214154639.1">
    <property type="nucleotide sequence ID" value="NZ_JAHBAY010000002.1"/>
</dbReference>
<comment type="caution">
    <text evidence="1">The sequence shown here is derived from an EMBL/GenBank/DDBJ whole genome shotgun (WGS) entry which is preliminary data.</text>
</comment>
<proteinExistence type="predicted"/>
<protein>
    <submittedName>
        <fullName evidence="1">DUF4265 domain-containing protein</fullName>
    </submittedName>
</protein>
<dbReference type="Proteomes" id="UP001197247">
    <property type="component" value="Unassembled WGS sequence"/>
</dbReference>
<gene>
    <name evidence="1" type="ORF">KIH74_05360</name>
</gene>
<organism evidence="1 2">
    <name type="scientific">Kineosporia corallincola</name>
    <dbReference type="NCBI Taxonomy" id="2835133"/>
    <lineage>
        <taxon>Bacteria</taxon>
        <taxon>Bacillati</taxon>
        <taxon>Actinomycetota</taxon>
        <taxon>Actinomycetes</taxon>
        <taxon>Kineosporiales</taxon>
        <taxon>Kineosporiaceae</taxon>
        <taxon>Kineosporia</taxon>
    </lineage>
</organism>
<sequence>MTGTKHKIKIWFKFPPRPGWPDDTEGLWATPLSGQTAQVESAPFMQEGVAPGDVVRFETDEWGRHWALERVQASGRCVVRVLPDAAGPLGASVEAVNAQFEDFALASWAYSEELPLITFDVPADADFRAIRERLDAGAAGGWWQYEVACADEHWWAA</sequence>
<dbReference type="InterPro" id="IPR025361">
    <property type="entry name" value="DUF4265"/>
</dbReference>
<evidence type="ECO:0000313" key="2">
    <source>
        <dbReference type="Proteomes" id="UP001197247"/>
    </source>
</evidence>
<evidence type="ECO:0000313" key="1">
    <source>
        <dbReference type="EMBL" id="MBT0768340.1"/>
    </source>
</evidence>